<protein>
    <submittedName>
        <fullName evidence="1">Uncharacterized protein</fullName>
    </submittedName>
</protein>
<dbReference type="AlphaFoldDB" id="A0A4S2Q3A1"/>
<evidence type="ECO:0000313" key="1">
    <source>
        <dbReference type="EMBL" id="THA11030.1"/>
    </source>
</evidence>
<gene>
    <name evidence="1" type="ORF">D3M78_01165</name>
</gene>
<dbReference type="RefSeq" id="WP_136122905.1">
    <property type="nucleotide sequence ID" value="NZ_QXNI01000006.1"/>
</dbReference>
<sequence length="138" mass="15872">MKTLTLEDIKQAEGILDSVRKQLMLQQHSLTLKLLLSPEFAALAHITQHRDELDNLERYLTCDLGNEMSCYTYLGQDFSHQKKFLAECIQLLDGSHRVFKFVRLSDQPTGLKDIETVFNLALSLESALFSYKVHLKTQ</sequence>
<dbReference type="EMBL" id="QXNI01000006">
    <property type="protein sequence ID" value="THA11030.1"/>
    <property type="molecule type" value="Genomic_DNA"/>
</dbReference>
<name>A0A4S2Q3A1_9PAST</name>
<accession>A0A4S2Q3A1</accession>
<dbReference type="Proteomes" id="UP000306758">
    <property type="component" value="Unassembled WGS sequence"/>
</dbReference>
<comment type="caution">
    <text evidence="1">The sequence shown here is derived from an EMBL/GenBank/DDBJ whole genome shotgun (WGS) entry which is preliminary data.</text>
</comment>
<reference evidence="1 2" key="1">
    <citation type="journal article" date="2019" name="Vet. Microbiol.">
        <title>Development of multi locus sequence typing (MLST) of Rodentibacter pneumotropicus.</title>
        <authorList>
            <person name="Adhikary S."/>
            <person name="Bisgaard M."/>
            <person name="Boot R."/>
            <person name="Benga L."/>
            <person name="Nicklas W."/>
            <person name="Christensen H."/>
        </authorList>
    </citation>
    <scope>NUCLEOTIDE SEQUENCE [LARGE SCALE GENOMIC DNA]</scope>
    <source>
        <strain evidence="1 2">Ac84</strain>
    </source>
</reference>
<organism evidence="1 2">
    <name type="scientific">Rodentibacter pneumotropicus</name>
    <dbReference type="NCBI Taxonomy" id="758"/>
    <lineage>
        <taxon>Bacteria</taxon>
        <taxon>Pseudomonadati</taxon>
        <taxon>Pseudomonadota</taxon>
        <taxon>Gammaproteobacteria</taxon>
        <taxon>Pasteurellales</taxon>
        <taxon>Pasteurellaceae</taxon>
        <taxon>Rodentibacter</taxon>
    </lineage>
</organism>
<proteinExistence type="predicted"/>
<evidence type="ECO:0000313" key="2">
    <source>
        <dbReference type="Proteomes" id="UP000306758"/>
    </source>
</evidence>